<dbReference type="Proteomes" id="UP000183567">
    <property type="component" value="Unassembled WGS sequence"/>
</dbReference>
<sequence>MSDSSGSRLEDLPVSPLPLTQKLRDELDATLVKKVKIAAKHIPDHESSFFFVSILENTILQVNRLLRRENLKEILYDDVDEQILEQHPKIRDIIRAAYQTGKFANLADLDILRTPEPAKPPVTSAKGEDNPYRLYDSFVRHYVGEAVDSFFDYLTSNNNKFSAGLSRSYYGKFCSIVQSSGTGKSRLLTELRKKGVLVLYMNIREPSDSGFPTRDKVPSSILTEGMQCSQAEYTARCCAFFAAIFNILGGELSEMTMRTRSSRSEIATVMENWSDKMCDMGSAYRTKFFDKVKTKYLMILPKIDVQNNSKQMSTDATEPALEEATNKLGNMSLTGKVLF</sequence>
<dbReference type="PANTHER" id="PTHR33266">
    <property type="entry name" value="CHROMOSOME 15, WHOLE GENOME SHOTGUN SEQUENCE"/>
    <property type="match status" value="1"/>
</dbReference>
<dbReference type="PANTHER" id="PTHR33266:SF1">
    <property type="entry name" value="F-BOX DOMAIN-CONTAINING PROTEIN"/>
    <property type="match status" value="1"/>
</dbReference>
<dbReference type="EMBL" id="LVVM01001749">
    <property type="protein sequence ID" value="OJA17910.1"/>
    <property type="molecule type" value="Genomic_DNA"/>
</dbReference>
<feature type="non-terminal residue" evidence="1">
    <location>
        <position position="339"/>
    </location>
</feature>
<dbReference type="OrthoDB" id="2688488at2759"/>
<proteinExistence type="predicted"/>
<evidence type="ECO:0000313" key="2">
    <source>
        <dbReference type="Proteomes" id="UP000183567"/>
    </source>
</evidence>
<accession>A0A1J8Q8B2</accession>
<name>A0A1J8Q8B2_9AGAM</name>
<comment type="caution">
    <text evidence="1">The sequence shown here is derived from an EMBL/GenBank/DDBJ whole genome shotgun (WGS) entry which is preliminary data.</text>
</comment>
<gene>
    <name evidence="1" type="ORF">AZE42_13248</name>
</gene>
<protein>
    <submittedName>
        <fullName evidence="1">Uncharacterized protein</fullName>
    </submittedName>
</protein>
<evidence type="ECO:0000313" key="1">
    <source>
        <dbReference type="EMBL" id="OJA17910.1"/>
    </source>
</evidence>
<reference evidence="1 2" key="1">
    <citation type="submission" date="2016-03" db="EMBL/GenBank/DDBJ databases">
        <title>Comparative genomics of the ectomycorrhizal sister species Rhizopogon vinicolor and Rhizopogon vesiculosus (Basidiomycota: Boletales) reveals a divergence of the mating type B locus.</title>
        <authorList>
            <person name="Mujic A.B."/>
            <person name="Kuo A."/>
            <person name="Tritt A."/>
            <person name="Lipzen A."/>
            <person name="Chen C."/>
            <person name="Johnson J."/>
            <person name="Sharma A."/>
            <person name="Barry K."/>
            <person name="Grigoriev I.V."/>
            <person name="Spatafora J.W."/>
        </authorList>
    </citation>
    <scope>NUCLEOTIDE SEQUENCE [LARGE SCALE GENOMIC DNA]</scope>
    <source>
        <strain evidence="1 2">AM-OR11-056</strain>
    </source>
</reference>
<keyword evidence="2" id="KW-1185">Reference proteome</keyword>
<organism evidence="1 2">
    <name type="scientific">Rhizopogon vesiculosus</name>
    <dbReference type="NCBI Taxonomy" id="180088"/>
    <lineage>
        <taxon>Eukaryota</taxon>
        <taxon>Fungi</taxon>
        <taxon>Dikarya</taxon>
        <taxon>Basidiomycota</taxon>
        <taxon>Agaricomycotina</taxon>
        <taxon>Agaricomycetes</taxon>
        <taxon>Agaricomycetidae</taxon>
        <taxon>Boletales</taxon>
        <taxon>Suillineae</taxon>
        <taxon>Rhizopogonaceae</taxon>
        <taxon>Rhizopogon</taxon>
    </lineage>
</organism>
<dbReference type="AlphaFoldDB" id="A0A1J8Q8B2"/>
<dbReference type="STRING" id="180088.A0A1J8Q8B2"/>